<evidence type="ECO:0000256" key="3">
    <source>
        <dbReference type="ARBA" id="ARBA00022759"/>
    </source>
</evidence>
<dbReference type="GO" id="GO:0042781">
    <property type="term" value="F:3'-tRNA processing endoribonuclease activity"/>
    <property type="evidence" value="ECO:0007669"/>
    <property type="project" value="TreeGrafter"/>
</dbReference>
<dbReference type="EC" id="3.1.26.5" evidence="6 7"/>
<evidence type="ECO:0000256" key="2">
    <source>
        <dbReference type="ARBA" id="ARBA00022722"/>
    </source>
</evidence>
<dbReference type="Proteomes" id="UP001198163">
    <property type="component" value="Unassembled WGS sequence"/>
</dbReference>
<dbReference type="RefSeq" id="WP_230754631.1">
    <property type="nucleotide sequence ID" value="NZ_JAINWA010000001.1"/>
</dbReference>
<gene>
    <name evidence="6 8" type="primary">rnpA</name>
    <name evidence="8" type="ORF">K7J14_06815</name>
</gene>
<dbReference type="GO" id="GO:0000049">
    <property type="term" value="F:tRNA binding"/>
    <property type="evidence" value="ECO:0007669"/>
    <property type="project" value="UniProtKB-UniRule"/>
</dbReference>
<dbReference type="NCBIfam" id="TIGR00188">
    <property type="entry name" value="rnpA"/>
    <property type="match status" value="1"/>
</dbReference>
<dbReference type="GO" id="GO:0001682">
    <property type="term" value="P:tRNA 5'-leader removal"/>
    <property type="evidence" value="ECO:0007669"/>
    <property type="project" value="UniProtKB-UniRule"/>
</dbReference>
<reference evidence="8" key="1">
    <citation type="submission" date="2021-08" db="EMBL/GenBank/DDBJ databases">
        <title>Comparative analyses of Brucepasteria parasyntrophica and Teretinema zuelzerae.</title>
        <authorList>
            <person name="Song Y."/>
            <person name="Brune A."/>
        </authorList>
    </citation>
    <scope>NUCLEOTIDE SEQUENCE</scope>
    <source>
        <strain evidence="8">DSM 1903</strain>
    </source>
</reference>
<comment type="subunit">
    <text evidence="6">Consists of a catalytic RNA component (M1 or rnpB) and a protein subunit.</text>
</comment>
<dbReference type="InterPro" id="IPR014721">
    <property type="entry name" value="Ribsml_uS5_D2-typ_fold_subgr"/>
</dbReference>
<keyword evidence="5 6" id="KW-0694">RNA-binding</keyword>
<evidence type="ECO:0000313" key="8">
    <source>
        <dbReference type="EMBL" id="MCD1654415.1"/>
    </source>
</evidence>
<dbReference type="SUPFAM" id="SSF54211">
    <property type="entry name" value="Ribosomal protein S5 domain 2-like"/>
    <property type="match status" value="1"/>
</dbReference>
<keyword evidence="4 6" id="KW-0378">Hydrolase</keyword>
<comment type="caution">
    <text evidence="8">The sequence shown here is derived from an EMBL/GenBank/DDBJ whole genome shotgun (WGS) entry which is preliminary data.</text>
</comment>
<dbReference type="AlphaFoldDB" id="A0AAE3JJN0"/>
<comment type="function">
    <text evidence="6">RNaseP catalyzes the removal of the 5'-leader sequence from pre-tRNA to produce the mature 5'-terminus. It can also cleave other RNA substrates such as 4.5S RNA. The protein component plays an auxiliary but essential role in vivo by binding to the 5'-leader sequence and broadening the substrate specificity of the ribozyme.</text>
</comment>
<dbReference type="Pfam" id="PF00825">
    <property type="entry name" value="Ribonuclease_P"/>
    <property type="match status" value="1"/>
</dbReference>
<dbReference type="GO" id="GO:0030677">
    <property type="term" value="C:ribonuclease P complex"/>
    <property type="evidence" value="ECO:0007669"/>
    <property type="project" value="TreeGrafter"/>
</dbReference>
<organism evidence="8 9">
    <name type="scientific">Teretinema zuelzerae</name>
    <dbReference type="NCBI Taxonomy" id="156"/>
    <lineage>
        <taxon>Bacteria</taxon>
        <taxon>Pseudomonadati</taxon>
        <taxon>Spirochaetota</taxon>
        <taxon>Spirochaetia</taxon>
        <taxon>Spirochaetales</taxon>
        <taxon>Treponemataceae</taxon>
        <taxon>Teretinema</taxon>
    </lineage>
</organism>
<accession>A0AAE3JJN0</accession>
<evidence type="ECO:0000256" key="6">
    <source>
        <dbReference type="HAMAP-Rule" id="MF_00227"/>
    </source>
</evidence>
<name>A0AAE3JJN0_9SPIR</name>
<sequence length="117" mass="13326">MKSSGFTKAERLKRSATIQSVFRKGKKYSCDGAKLFVLENGLEQNRIVFTFPRGYGTAVERNHSRRLSKEAYRIIKHDLMTGYDLTVLVYPGKDSFSVREKQLTTLFAKAGLRLKSS</sequence>
<protein>
    <recommendedName>
        <fullName evidence="6 7">Ribonuclease P protein component</fullName>
        <shortName evidence="6">RNase P protein</shortName>
        <shortName evidence="6">RNaseP protein</shortName>
        <ecNumber evidence="6 7">3.1.26.5</ecNumber>
    </recommendedName>
    <alternativeName>
        <fullName evidence="6">Protein C5</fullName>
    </alternativeName>
</protein>
<dbReference type="EMBL" id="JAINWA010000001">
    <property type="protein sequence ID" value="MCD1654415.1"/>
    <property type="molecule type" value="Genomic_DNA"/>
</dbReference>
<dbReference type="PANTHER" id="PTHR33992">
    <property type="entry name" value="RIBONUCLEASE P PROTEIN COMPONENT"/>
    <property type="match status" value="1"/>
</dbReference>
<keyword evidence="9" id="KW-1185">Reference proteome</keyword>
<dbReference type="GO" id="GO:0004526">
    <property type="term" value="F:ribonuclease P activity"/>
    <property type="evidence" value="ECO:0007669"/>
    <property type="project" value="UniProtKB-UniRule"/>
</dbReference>
<proteinExistence type="inferred from homology"/>
<dbReference type="InterPro" id="IPR000100">
    <property type="entry name" value="RNase_P"/>
</dbReference>
<keyword evidence="1 6" id="KW-0819">tRNA processing</keyword>
<dbReference type="Gene3D" id="3.30.230.10">
    <property type="match status" value="1"/>
</dbReference>
<evidence type="ECO:0000256" key="5">
    <source>
        <dbReference type="ARBA" id="ARBA00022884"/>
    </source>
</evidence>
<comment type="catalytic activity">
    <reaction evidence="6">
        <text>Endonucleolytic cleavage of RNA, removing 5'-extranucleotides from tRNA precursor.</text>
        <dbReference type="EC" id="3.1.26.5"/>
    </reaction>
</comment>
<dbReference type="PANTHER" id="PTHR33992:SF1">
    <property type="entry name" value="RIBONUCLEASE P PROTEIN COMPONENT"/>
    <property type="match status" value="1"/>
</dbReference>
<keyword evidence="3 6" id="KW-0255">Endonuclease</keyword>
<evidence type="ECO:0000313" key="9">
    <source>
        <dbReference type="Proteomes" id="UP001198163"/>
    </source>
</evidence>
<dbReference type="HAMAP" id="MF_00227">
    <property type="entry name" value="RNase_P"/>
    <property type="match status" value="1"/>
</dbReference>
<evidence type="ECO:0000256" key="1">
    <source>
        <dbReference type="ARBA" id="ARBA00022694"/>
    </source>
</evidence>
<dbReference type="InterPro" id="IPR020568">
    <property type="entry name" value="Ribosomal_Su5_D2-typ_SF"/>
</dbReference>
<comment type="similarity">
    <text evidence="6">Belongs to the RnpA family.</text>
</comment>
<evidence type="ECO:0000256" key="4">
    <source>
        <dbReference type="ARBA" id="ARBA00022801"/>
    </source>
</evidence>
<keyword evidence="2 6" id="KW-0540">Nuclease</keyword>
<evidence type="ECO:0000256" key="7">
    <source>
        <dbReference type="NCBIfam" id="TIGR00188"/>
    </source>
</evidence>